<evidence type="ECO:0000256" key="1">
    <source>
        <dbReference type="SAM" id="MobiDB-lite"/>
    </source>
</evidence>
<protein>
    <submittedName>
        <fullName evidence="2">Uncharacterized protein</fullName>
    </submittedName>
</protein>
<dbReference type="Proteomes" id="UP000481033">
    <property type="component" value="Unassembled WGS sequence"/>
</dbReference>
<evidence type="ECO:0000313" key="2">
    <source>
        <dbReference type="EMBL" id="NEZ54521.1"/>
    </source>
</evidence>
<proteinExistence type="predicted"/>
<keyword evidence="3" id="KW-1185">Reference proteome</keyword>
<reference evidence="2 3" key="1">
    <citation type="journal article" date="2020" name="Microb. Ecol.">
        <title>Ecogenomics of the Marine Benthic Filamentous Cyanobacterium Adonisia.</title>
        <authorList>
            <person name="Walter J.M."/>
            <person name="Coutinho F.H."/>
            <person name="Leomil L."/>
            <person name="Hargreaves P.I."/>
            <person name="Campeao M.E."/>
            <person name="Vieira V.V."/>
            <person name="Silva B.S."/>
            <person name="Fistarol G.O."/>
            <person name="Salomon P.S."/>
            <person name="Sawabe T."/>
            <person name="Mino S."/>
            <person name="Hosokawa M."/>
            <person name="Miyashita H."/>
            <person name="Maruyama F."/>
            <person name="van Verk M.C."/>
            <person name="Dutilh B.E."/>
            <person name="Thompson C.C."/>
            <person name="Thompson F.L."/>
        </authorList>
    </citation>
    <scope>NUCLEOTIDE SEQUENCE [LARGE SCALE GENOMIC DNA]</scope>
    <source>
        <strain evidence="2 3">CCMR0081</strain>
    </source>
</reference>
<dbReference type="AlphaFoldDB" id="A0A6M0RFW4"/>
<sequence length="112" mass="11688">MASILKNVFASVIGLGLILGFATVPALAQSNGGFEDLSGDSDNNEVFGGSGVSLTDLLSNARRADGLSQGEFSQKTDRDIDEAAADFRQRQQEAIGTQQGGVVGTPELEEQL</sequence>
<comment type="caution">
    <text evidence="2">The sequence shown here is derived from an EMBL/GenBank/DDBJ whole genome shotgun (WGS) entry which is preliminary data.</text>
</comment>
<name>A0A6M0RFW4_9CYAN</name>
<evidence type="ECO:0000313" key="3">
    <source>
        <dbReference type="Proteomes" id="UP000481033"/>
    </source>
</evidence>
<organism evidence="2 3">
    <name type="scientific">Adonisia turfae CCMR0081</name>
    <dbReference type="NCBI Taxonomy" id="2292702"/>
    <lineage>
        <taxon>Bacteria</taxon>
        <taxon>Bacillati</taxon>
        <taxon>Cyanobacteriota</taxon>
        <taxon>Adonisia</taxon>
        <taxon>Adonisia turfae</taxon>
    </lineage>
</organism>
<dbReference type="EMBL" id="QXHD01000003">
    <property type="protein sequence ID" value="NEZ54521.1"/>
    <property type="molecule type" value="Genomic_DNA"/>
</dbReference>
<dbReference type="RefSeq" id="WP_163696154.1">
    <property type="nucleotide sequence ID" value="NZ_QXHD01000003.1"/>
</dbReference>
<feature type="region of interest" description="Disordered" evidence="1">
    <location>
        <begin position="91"/>
        <end position="112"/>
    </location>
</feature>
<accession>A0A6M0RFW4</accession>
<gene>
    <name evidence="2" type="ORF">DXZ20_02195</name>
</gene>